<accession>A0A9W6U965</accession>
<dbReference type="EMBL" id="BSXW01000907">
    <property type="protein sequence ID" value="GMF31464.1"/>
    <property type="molecule type" value="Genomic_DNA"/>
</dbReference>
<evidence type="ECO:0000256" key="1">
    <source>
        <dbReference type="SAM" id="MobiDB-lite"/>
    </source>
</evidence>
<comment type="caution">
    <text evidence="2">The sequence shown here is derived from an EMBL/GenBank/DDBJ whole genome shotgun (WGS) entry which is preliminary data.</text>
</comment>
<evidence type="ECO:0000313" key="2">
    <source>
        <dbReference type="EMBL" id="GMF31464.1"/>
    </source>
</evidence>
<feature type="region of interest" description="Disordered" evidence="1">
    <location>
        <begin position="147"/>
        <end position="174"/>
    </location>
</feature>
<keyword evidence="3" id="KW-1185">Reference proteome</keyword>
<protein>
    <submittedName>
        <fullName evidence="2">Unnamed protein product</fullName>
    </submittedName>
</protein>
<proteinExistence type="predicted"/>
<sequence length="174" mass="18392">MQGQPGSLPPEEARVSDSPQRGGPATAPGARHPDAKTSRPRVANEEYPEPVGGRSESGRVCGDLLPLSLECGECRETKVSVRDTECPGILAQGVHAGCGHRRPSRTRPITGAVAALRVVFWRPEFAVAAGEDGVSWSDDCHCGAQINGDGSHDEARASAPTEYKSSRKGYPYDG</sequence>
<evidence type="ECO:0000313" key="3">
    <source>
        <dbReference type="Proteomes" id="UP001165083"/>
    </source>
</evidence>
<feature type="region of interest" description="Disordered" evidence="1">
    <location>
        <begin position="1"/>
        <end position="57"/>
    </location>
</feature>
<reference evidence="2" key="1">
    <citation type="submission" date="2023-04" db="EMBL/GenBank/DDBJ databases">
        <title>Phytophthora lilii NBRC 32176.</title>
        <authorList>
            <person name="Ichikawa N."/>
            <person name="Sato H."/>
            <person name="Tonouchi N."/>
        </authorList>
    </citation>
    <scope>NUCLEOTIDE SEQUENCE</scope>
    <source>
        <strain evidence="2">NBRC 32176</strain>
    </source>
</reference>
<dbReference type="Proteomes" id="UP001165083">
    <property type="component" value="Unassembled WGS sequence"/>
</dbReference>
<name>A0A9W6U965_9STRA</name>
<gene>
    <name evidence="2" type="ORF">Plil01_001345000</name>
</gene>
<dbReference type="AlphaFoldDB" id="A0A9W6U965"/>
<organism evidence="2 3">
    <name type="scientific">Phytophthora lilii</name>
    <dbReference type="NCBI Taxonomy" id="2077276"/>
    <lineage>
        <taxon>Eukaryota</taxon>
        <taxon>Sar</taxon>
        <taxon>Stramenopiles</taxon>
        <taxon>Oomycota</taxon>
        <taxon>Peronosporomycetes</taxon>
        <taxon>Peronosporales</taxon>
        <taxon>Peronosporaceae</taxon>
        <taxon>Phytophthora</taxon>
    </lineage>
</organism>